<sequence>MVDNMSSSVLMSMIFTIILIMLFISNVSQSLVVSLSMPLVFLTTLALMKFSGMKLDMVTLSALILSIGFVVDASIVVVENIVTHRNKNKDIVAAAIDGTNEIAMANITGATTTLVVLLPLLFIEGFVGEMFRPLSLTVIYAIGSSILIALFIIPLFTVMLSKFKFTKAETLINKISSPWNDIMDKLSEFYIRVLKLALNNKLKTIIIAVVLLVLSGRFLVNNGMEMLPQFDSGKTFISVEMEAGTAIKETSRAVEHIENLLDKEENVINYDAQIGYEKGSNSMSDFGAMGTNQAVLTVNLTTRLEREGTIWEFQERLRNEIQKIPGIKRYSVKEQGGTASSSAKAPIDIKISGADQEILYSIADKIQEEIAEVEGTTNLYKSFNMDNLQMNVKMNQSRIQELGLTNAQVATQVYTSMEGIVGTDLDIDESENVGISVGYMDKYKESSDSLLDTYINTPLGVKVPLRELADIEFNERANIITREDLEYTIDILGYTHSRAFSHITKDINKVIKNFPVPSGYSIELTGDQQSMSDSAKDMMFLLSLSVILVYLVLVPQFKSFMHPVTVMAAIPLVVIGIAPALGMAGKYISMPVLLGFILLVGTVVNNAILLVEFINERKKEGIELNEAIFQAVKQRFRPIMMTALSDVTGMIPLAAQLALGSERFSPLAIAVIGGMVAATFLTLVIIPVVYASFEEAISKFNKALEN</sequence>
<feature type="transmembrane region" description="Helical" evidence="1">
    <location>
        <begin position="538"/>
        <end position="557"/>
    </location>
</feature>
<feature type="transmembrane region" description="Helical" evidence="1">
    <location>
        <begin position="564"/>
        <end position="584"/>
    </location>
</feature>
<dbReference type="Gene3D" id="3.30.70.1440">
    <property type="entry name" value="Multidrug efflux transporter AcrB pore domain"/>
    <property type="match status" value="1"/>
</dbReference>
<evidence type="ECO:0000256" key="1">
    <source>
        <dbReference type="SAM" id="Phobius"/>
    </source>
</evidence>
<feature type="transmembrane region" description="Helical" evidence="1">
    <location>
        <begin position="60"/>
        <end position="82"/>
    </location>
</feature>
<feature type="transmembrane region" description="Helical" evidence="1">
    <location>
        <begin position="202"/>
        <end position="220"/>
    </location>
</feature>
<keyword evidence="1" id="KW-1133">Transmembrane helix</keyword>
<feature type="transmembrane region" description="Helical" evidence="1">
    <location>
        <begin position="31"/>
        <end position="48"/>
    </location>
</feature>
<dbReference type="PRINTS" id="PR00702">
    <property type="entry name" value="ACRIFLAVINRP"/>
</dbReference>
<keyword evidence="1" id="KW-0812">Transmembrane</keyword>
<feature type="transmembrane region" description="Helical" evidence="1">
    <location>
        <begin position="667"/>
        <end position="693"/>
    </location>
</feature>
<comment type="caution">
    <text evidence="2">The sequence shown here is derived from an EMBL/GenBank/DDBJ whole genome shotgun (WGS) entry which is preliminary data.</text>
</comment>
<dbReference type="Gene3D" id="3.30.70.1430">
    <property type="entry name" value="Multidrug efflux transporter AcrB pore domain"/>
    <property type="match status" value="1"/>
</dbReference>
<accession>A0A645A7U9</accession>
<keyword evidence="1" id="KW-0472">Membrane</keyword>
<dbReference type="PANTHER" id="PTHR32063:SF0">
    <property type="entry name" value="SWARMING MOTILITY PROTEIN SWRC"/>
    <property type="match status" value="1"/>
</dbReference>
<dbReference type="InterPro" id="IPR001036">
    <property type="entry name" value="Acrflvin-R"/>
</dbReference>
<dbReference type="AlphaFoldDB" id="A0A645A7U9"/>
<name>A0A645A7U9_9ZZZZ</name>
<feature type="transmembrane region" description="Helical" evidence="1">
    <location>
        <begin position="590"/>
        <end position="615"/>
    </location>
</feature>
<feature type="transmembrane region" description="Helical" evidence="1">
    <location>
        <begin position="636"/>
        <end position="655"/>
    </location>
</feature>
<dbReference type="SUPFAM" id="SSF82714">
    <property type="entry name" value="Multidrug efflux transporter AcrB TolC docking domain, DN and DC subdomains"/>
    <property type="match status" value="1"/>
</dbReference>
<dbReference type="PANTHER" id="PTHR32063">
    <property type="match status" value="1"/>
</dbReference>
<dbReference type="GO" id="GO:0042910">
    <property type="term" value="F:xenobiotic transmembrane transporter activity"/>
    <property type="evidence" value="ECO:0007669"/>
    <property type="project" value="TreeGrafter"/>
</dbReference>
<dbReference type="GO" id="GO:0005886">
    <property type="term" value="C:plasma membrane"/>
    <property type="evidence" value="ECO:0007669"/>
    <property type="project" value="TreeGrafter"/>
</dbReference>
<feature type="transmembrane region" description="Helical" evidence="1">
    <location>
        <begin position="103"/>
        <end position="123"/>
    </location>
</feature>
<reference evidence="2" key="1">
    <citation type="submission" date="2019-08" db="EMBL/GenBank/DDBJ databases">
        <authorList>
            <person name="Kucharzyk K."/>
            <person name="Murdoch R.W."/>
            <person name="Higgins S."/>
            <person name="Loffler F."/>
        </authorList>
    </citation>
    <scope>NUCLEOTIDE SEQUENCE</scope>
</reference>
<gene>
    <name evidence="2" type="primary">swrC_11</name>
    <name evidence="2" type="ORF">SDC9_95875</name>
</gene>
<dbReference type="InterPro" id="IPR027463">
    <property type="entry name" value="AcrB_DN_DC_subdom"/>
</dbReference>
<dbReference type="EMBL" id="VSSQ01012398">
    <property type="protein sequence ID" value="MPM49147.1"/>
    <property type="molecule type" value="Genomic_DNA"/>
</dbReference>
<dbReference type="Gene3D" id="1.20.1640.10">
    <property type="entry name" value="Multidrug efflux transporter AcrB transmembrane domain"/>
    <property type="match status" value="2"/>
</dbReference>
<organism evidence="2">
    <name type="scientific">bioreactor metagenome</name>
    <dbReference type="NCBI Taxonomy" id="1076179"/>
    <lineage>
        <taxon>unclassified sequences</taxon>
        <taxon>metagenomes</taxon>
        <taxon>ecological metagenomes</taxon>
    </lineage>
</organism>
<dbReference type="SUPFAM" id="SSF82693">
    <property type="entry name" value="Multidrug efflux transporter AcrB pore domain, PN1, PN2, PC1 and PC2 subdomains"/>
    <property type="match status" value="1"/>
</dbReference>
<dbReference type="Pfam" id="PF00873">
    <property type="entry name" value="ACR_tran"/>
    <property type="match status" value="1"/>
</dbReference>
<feature type="transmembrane region" description="Helical" evidence="1">
    <location>
        <begin position="6"/>
        <end position="24"/>
    </location>
</feature>
<feature type="transmembrane region" description="Helical" evidence="1">
    <location>
        <begin position="138"/>
        <end position="160"/>
    </location>
</feature>
<dbReference type="Gene3D" id="3.30.2090.10">
    <property type="entry name" value="Multidrug efflux transporter AcrB TolC docking domain, DN and DC subdomains"/>
    <property type="match status" value="1"/>
</dbReference>
<proteinExistence type="predicted"/>
<dbReference type="SUPFAM" id="SSF82866">
    <property type="entry name" value="Multidrug efflux transporter AcrB transmembrane domain"/>
    <property type="match status" value="2"/>
</dbReference>
<evidence type="ECO:0000313" key="2">
    <source>
        <dbReference type="EMBL" id="MPM49147.1"/>
    </source>
</evidence>
<protein>
    <submittedName>
        <fullName evidence="2">Swarming motility protein SwrC</fullName>
    </submittedName>
</protein>